<organism evidence="1 2">
    <name type="scientific">Rhizobium brockwellii</name>
    <dbReference type="NCBI Taxonomy" id="3019932"/>
    <lineage>
        <taxon>Bacteria</taxon>
        <taxon>Pseudomonadati</taxon>
        <taxon>Pseudomonadota</taxon>
        <taxon>Alphaproteobacteria</taxon>
        <taxon>Hyphomicrobiales</taxon>
        <taxon>Rhizobiaceae</taxon>
        <taxon>Rhizobium/Agrobacterium group</taxon>
        <taxon>Rhizobium</taxon>
    </lineage>
</organism>
<protein>
    <submittedName>
        <fullName evidence="1">Uncharacterized protein</fullName>
    </submittedName>
</protein>
<name>A0ABU3YMU6_9HYPH</name>
<proteinExistence type="predicted"/>
<evidence type="ECO:0000313" key="1">
    <source>
        <dbReference type="EMBL" id="MDV4186957.1"/>
    </source>
</evidence>
<sequence length="104" mass="11746">MRIVLNRIAVPNPSIDKTTPNLQAGGLFETKTTVIEHLQQNAIMAPRHMKQSREIIKTSSVKRGFSPRFPHNLGYPPRRFGPLKRRALAAAHVPVTCILFYACR</sequence>
<keyword evidence="2" id="KW-1185">Reference proteome</keyword>
<accession>A0ABU3YMU6</accession>
<dbReference type="RefSeq" id="WP_317276351.1">
    <property type="nucleotide sequence ID" value="NZ_JAWJWH010000007.1"/>
</dbReference>
<dbReference type="EMBL" id="JAWJWI010000007">
    <property type="protein sequence ID" value="MDV4186957.1"/>
    <property type="molecule type" value="Genomic_DNA"/>
</dbReference>
<gene>
    <name evidence="1" type="ORF">R1523_15780</name>
</gene>
<evidence type="ECO:0000313" key="2">
    <source>
        <dbReference type="Proteomes" id="UP001187203"/>
    </source>
</evidence>
<reference evidence="2" key="1">
    <citation type="journal article" date="2023" name="Int. J. Mol. Sci.">
        <title>Genomic and Metabolic Characterization of Plant Growth-Promoting Rhizobacteria Isolated from Nodules of Clovers Grown in Non-Farmed Soil.</title>
        <authorList>
            <person name="Wojcik M."/>
            <person name="Koper P."/>
            <person name="Zebracki K."/>
            <person name="Marczak M."/>
            <person name="Mazur A."/>
        </authorList>
    </citation>
    <scope>NUCLEOTIDE SEQUENCE [LARGE SCALE GENOMIC DNA]</scope>
    <source>
        <strain evidence="2">KB12</strain>
    </source>
</reference>
<dbReference type="Proteomes" id="UP001187203">
    <property type="component" value="Unassembled WGS sequence"/>
</dbReference>
<comment type="caution">
    <text evidence="1">The sequence shown here is derived from an EMBL/GenBank/DDBJ whole genome shotgun (WGS) entry which is preliminary data.</text>
</comment>